<comment type="caution">
    <text evidence="8">The sequence shown here is derived from an EMBL/GenBank/DDBJ whole genome shotgun (WGS) entry which is preliminary data.</text>
</comment>
<evidence type="ECO:0000259" key="7">
    <source>
        <dbReference type="Pfam" id="PF13462"/>
    </source>
</evidence>
<keyword evidence="9" id="KW-1185">Reference proteome</keyword>
<keyword evidence="6" id="KW-0472">Membrane</keyword>
<dbReference type="Gene3D" id="3.40.30.10">
    <property type="entry name" value="Glutaredoxin"/>
    <property type="match status" value="1"/>
</dbReference>
<evidence type="ECO:0000256" key="4">
    <source>
        <dbReference type="ARBA" id="ARBA00023157"/>
    </source>
</evidence>
<evidence type="ECO:0000313" key="9">
    <source>
        <dbReference type="Proteomes" id="UP001180973"/>
    </source>
</evidence>
<evidence type="ECO:0000256" key="6">
    <source>
        <dbReference type="SAM" id="Phobius"/>
    </source>
</evidence>
<dbReference type="Proteomes" id="UP001180973">
    <property type="component" value="Unassembled WGS sequence"/>
</dbReference>
<sequence>MSSRKGQKGSARVVREQLARERRRKRTLWVSVAAVAVLVVAGLIGWSVYSSQRSDDFTAPTGSTEDGTGVVAGSGPVTIDIYEDFLCPACKQFEQASGPTIDQLISEGKVRVVYHPVAYLNRFSSTQYSTRSSAASGCAAEGGRYREYAKALFDRQPPEGGAGLSDGELADIAAGTGIDRDGFASCLREGTFKPWTEHVTQEASKANITGTPTILVDGEEIADRSPEGIKSAVEAAGR</sequence>
<evidence type="ECO:0000256" key="1">
    <source>
        <dbReference type="ARBA" id="ARBA00005791"/>
    </source>
</evidence>
<evidence type="ECO:0000256" key="5">
    <source>
        <dbReference type="ARBA" id="ARBA00023284"/>
    </source>
</evidence>
<evidence type="ECO:0000256" key="2">
    <source>
        <dbReference type="ARBA" id="ARBA00022729"/>
    </source>
</evidence>
<dbReference type="Pfam" id="PF13462">
    <property type="entry name" value="Thioredoxin_4"/>
    <property type="match status" value="1"/>
</dbReference>
<dbReference type="InterPro" id="IPR012336">
    <property type="entry name" value="Thioredoxin-like_fold"/>
</dbReference>
<dbReference type="InterPro" id="IPR036249">
    <property type="entry name" value="Thioredoxin-like_sf"/>
</dbReference>
<proteinExistence type="inferred from homology"/>
<evidence type="ECO:0000256" key="3">
    <source>
        <dbReference type="ARBA" id="ARBA00023002"/>
    </source>
</evidence>
<keyword evidence="3" id="KW-0560">Oxidoreductase</keyword>
<dbReference type="SUPFAM" id="SSF52833">
    <property type="entry name" value="Thioredoxin-like"/>
    <property type="match status" value="1"/>
</dbReference>
<dbReference type="EMBL" id="JAVRFL010000056">
    <property type="protein sequence ID" value="MDT0533173.1"/>
    <property type="molecule type" value="Genomic_DNA"/>
</dbReference>
<reference evidence="8" key="1">
    <citation type="submission" date="2023-09" db="EMBL/GenBank/DDBJ databases">
        <title>30 novel species of actinomycetes from the DSMZ collection.</title>
        <authorList>
            <person name="Nouioui I."/>
        </authorList>
    </citation>
    <scope>NUCLEOTIDE SEQUENCE</scope>
    <source>
        <strain evidence="8">DSM 115977</strain>
    </source>
</reference>
<gene>
    <name evidence="8" type="ORF">RM555_29715</name>
</gene>
<dbReference type="PANTHER" id="PTHR13887">
    <property type="entry name" value="GLUTATHIONE S-TRANSFERASE KAPPA"/>
    <property type="match status" value="1"/>
</dbReference>
<keyword evidence="4" id="KW-1015">Disulfide bond</keyword>
<keyword evidence="6" id="KW-1133">Transmembrane helix</keyword>
<dbReference type="PANTHER" id="PTHR13887:SF14">
    <property type="entry name" value="DISULFIDE BOND FORMATION PROTEIN D"/>
    <property type="match status" value="1"/>
</dbReference>
<organism evidence="8 9">
    <name type="scientific">Micromonospora reichwaldensis</name>
    <dbReference type="NCBI Taxonomy" id="3075516"/>
    <lineage>
        <taxon>Bacteria</taxon>
        <taxon>Bacillati</taxon>
        <taxon>Actinomycetota</taxon>
        <taxon>Actinomycetes</taxon>
        <taxon>Micromonosporales</taxon>
        <taxon>Micromonosporaceae</taxon>
        <taxon>Micromonospora</taxon>
    </lineage>
</organism>
<feature type="domain" description="Thioredoxin-like fold" evidence="7">
    <location>
        <begin position="75"/>
        <end position="234"/>
    </location>
</feature>
<keyword evidence="2" id="KW-0732">Signal</keyword>
<accession>A0ABU2X4Q4</accession>
<keyword evidence="6" id="KW-0812">Transmembrane</keyword>
<comment type="similarity">
    <text evidence="1">Belongs to the thioredoxin family. DsbA subfamily.</text>
</comment>
<evidence type="ECO:0000313" key="8">
    <source>
        <dbReference type="EMBL" id="MDT0533173.1"/>
    </source>
</evidence>
<protein>
    <submittedName>
        <fullName evidence="8">Thioredoxin domain-containing protein</fullName>
    </submittedName>
</protein>
<dbReference type="CDD" id="cd02972">
    <property type="entry name" value="DsbA_family"/>
    <property type="match status" value="1"/>
</dbReference>
<keyword evidence="5" id="KW-0676">Redox-active center</keyword>
<name>A0ABU2X4Q4_9ACTN</name>
<dbReference type="RefSeq" id="WP_311414820.1">
    <property type="nucleotide sequence ID" value="NZ_JAVRFL010000056.1"/>
</dbReference>
<feature type="transmembrane region" description="Helical" evidence="6">
    <location>
        <begin position="28"/>
        <end position="49"/>
    </location>
</feature>